<protein>
    <submittedName>
        <fullName evidence="3">Uncharacterized protein</fullName>
    </submittedName>
</protein>
<dbReference type="AlphaFoldDB" id="A0A915HVR0"/>
<name>A0A915HVR0_ROMCU</name>
<keyword evidence="2" id="KW-1185">Reference proteome</keyword>
<reference evidence="3" key="1">
    <citation type="submission" date="2022-11" db="UniProtKB">
        <authorList>
            <consortium name="WormBaseParasite"/>
        </authorList>
    </citation>
    <scope>IDENTIFICATION</scope>
</reference>
<accession>A0A915HVR0</accession>
<sequence>MFEKLRYKKSIQSKCKSAVSLLESDADVNGRGKWAKSSDHTSSKVSHKCLYSPNPASHTSKDHLSSSRHSTQESNNDATPNKRIRFLATLEPSSPAAAVVNNGDQLNHFHGHCFDIIDHGTNSDSDDSGIGTASSTINSCHFYLKYCCFECFALMKGFKSGRKERTLA</sequence>
<feature type="region of interest" description="Disordered" evidence="1">
    <location>
        <begin position="29"/>
        <end position="81"/>
    </location>
</feature>
<evidence type="ECO:0000313" key="2">
    <source>
        <dbReference type="Proteomes" id="UP000887565"/>
    </source>
</evidence>
<evidence type="ECO:0000256" key="1">
    <source>
        <dbReference type="SAM" id="MobiDB-lite"/>
    </source>
</evidence>
<dbReference type="WBParaSite" id="nRc.2.0.1.t05989-RA">
    <property type="protein sequence ID" value="nRc.2.0.1.t05989-RA"/>
    <property type="gene ID" value="nRc.2.0.1.g05989"/>
</dbReference>
<dbReference type="Proteomes" id="UP000887565">
    <property type="component" value="Unplaced"/>
</dbReference>
<feature type="compositionally biased region" description="Polar residues" evidence="1">
    <location>
        <begin position="67"/>
        <end position="79"/>
    </location>
</feature>
<evidence type="ECO:0000313" key="3">
    <source>
        <dbReference type="WBParaSite" id="nRc.2.0.1.t05989-RA"/>
    </source>
</evidence>
<organism evidence="2 3">
    <name type="scientific">Romanomermis culicivorax</name>
    <name type="common">Nematode worm</name>
    <dbReference type="NCBI Taxonomy" id="13658"/>
    <lineage>
        <taxon>Eukaryota</taxon>
        <taxon>Metazoa</taxon>
        <taxon>Ecdysozoa</taxon>
        <taxon>Nematoda</taxon>
        <taxon>Enoplea</taxon>
        <taxon>Dorylaimia</taxon>
        <taxon>Mermithida</taxon>
        <taxon>Mermithoidea</taxon>
        <taxon>Mermithidae</taxon>
        <taxon>Romanomermis</taxon>
    </lineage>
</organism>
<proteinExistence type="predicted"/>